<evidence type="ECO:0000313" key="2">
    <source>
        <dbReference type="Proteomes" id="UP000426772"/>
    </source>
</evidence>
<dbReference type="Proteomes" id="UP000426772">
    <property type="component" value="Unassembled WGS sequence"/>
</dbReference>
<reference evidence="1 2" key="1">
    <citation type="submission" date="2018-10" db="EMBL/GenBank/DDBJ databases">
        <title>Draft genome sequence of Pantoea vagans isolated from corpses of the sugarcane aphid Melanaphis sacchari Zehntner.</title>
        <authorList>
            <person name="Toledo E."/>
            <person name="Pena G."/>
            <person name="Lozano L."/>
        </authorList>
    </citation>
    <scope>NUCLEOTIDE SEQUENCE [LARGE SCALE GENOMIC DNA]</scope>
    <source>
        <strain evidence="1 2">ET-90</strain>
    </source>
</reference>
<comment type="caution">
    <text evidence="1">The sequence shown here is derived from an EMBL/GenBank/DDBJ whole genome shotgun (WGS) entry which is preliminary data.</text>
</comment>
<keyword evidence="2" id="KW-1185">Reference proteome</keyword>
<name>A0ABY3LHF9_9GAMM</name>
<accession>A0ABY3LHF9</accession>
<sequence length="29" mass="3439">MRFISPQKLQKLVIKSAFEINKVVFYVVI</sequence>
<gene>
    <name evidence="1" type="ORF">D9O29_05120</name>
</gene>
<protein>
    <submittedName>
        <fullName evidence="1">Uncharacterized protein</fullName>
    </submittedName>
</protein>
<organism evidence="1 2">
    <name type="scientific">Pantoea vagans</name>
    <dbReference type="NCBI Taxonomy" id="470934"/>
    <lineage>
        <taxon>Bacteria</taxon>
        <taxon>Pseudomonadati</taxon>
        <taxon>Pseudomonadota</taxon>
        <taxon>Gammaproteobacteria</taxon>
        <taxon>Enterobacterales</taxon>
        <taxon>Erwiniaceae</taxon>
        <taxon>Pantoea</taxon>
    </lineage>
</organism>
<proteinExistence type="predicted"/>
<dbReference type="EMBL" id="RCNL01000002">
    <property type="protein sequence ID" value="TXL79661.1"/>
    <property type="molecule type" value="Genomic_DNA"/>
</dbReference>
<evidence type="ECO:0000313" key="1">
    <source>
        <dbReference type="EMBL" id="TXL79661.1"/>
    </source>
</evidence>